<sequence length="1000" mass="113040">MAKVLRHKWSPIPPIHGERGLAYTDEQKVEAFADNLDEDNAKRSGRRQTADTAACLLGGGSGANQDHSGQESSGSGRDHQQGTQGSPEQGHCGLNRDYQRHAADAPLSTAVEVKCDSTEINNIVQKQLQEFSIDFKTEIVACSTDVASVMRKFGRESPVENLLCLNRGIHLAVTDVLHKRRLEKKNSKEQSPTEEENENEESDEDEFDNDETEPQDLVILELRPNIQNAIDEVEYVQKEFHKELKLLLDVRTRRKALIDLHLIEKWNDANIPILESIIQVLTPTKVTVEALSRGDATLLSPEIVINFLMKKIKALDTSLANEIYEVLLIRIGERRDKKITTLLTYLQVPDNIKMMDRLFNSKFTTLEASTSQEREEEIENKKSSDMTLKDELDKELENVSKSCPKKDTNFKRTLRKDFGIFEVTGKRTSNLELLYRGLLSIKRFPENLSQKFETVVFGVMASQTSKYIVALCINTPNVCLDNRESNPEPSLLPDVEQFLSDSDIINHLEVVEVTEVEQNIIISVTENILLNIDVPNFEILVSVNDNSNNVLSNLELERIEAPRKTYADLTNVTFNSEYRTKNNWDTSKVTDKQYIESKAENDQSKKNKSKVLLLADSQGRGLVNQLQVNLNKNFAVNGIFKPNPTFENVTAEVKRLSSNLIREDFVIILAGTNNALDGKTVTTDNLSKTNTGSSELSREIQQTLTDFTSQFKTKLKASSRNIEAFKNRNQSWIEFPCKNEPLESRKPTGRPSHFSQSSERSKRKKSKDLRSQFSPEKLRYAGQMKLRESGNLDCASVIKDVGILPYFSDKALSIVGEARLTTSQYNIIRNVAKQQNSNIYPNYEAITTAKKSCYPKNLITESTAEAPLQSLLDHTVIHLFQALEEVIYSLIPENNNLSNTCIERNSVAQHLDDFPGSGENRDPFANSDDSDKDPDYLLSSDGTSSTHSMTEKEQEPETQQHIEPKKARKQKQNTSGWKKNAAKIARNSEKTFQHQSLEKS</sequence>
<protein>
    <submittedName>
        <fullName evidence="2">Uncharacterized protein</fullName>
    </submittedName>
</protein>
<evidence type="ECO:0000313" key="2">
    <source>
        <dbReference type="EMBL" id="KAF2900704.1"/>
    </source>
</evidence>
<keyword evidence="3" id="KW-1185">Reference proteome</keyword>
<feature type="compositionally biased region" description="Basic and acidic residues" evidence="1">
    <location>
        <begin position="949"/>
        <end position="965"/>
    </location>
</feature>
<dbReference type="AlphaFoldDB" id="A0A8K0GI30"/>
<reference evidence="2" key="1">
    <citation type="submission" date="2019-08" db="EMBL/GenBank/DDBJ databases">
        <title>The genome of the North American firefly Photinus pyralis.</title>
        <authorList>
            <consortium name="Photinus pyralis genome working group"/>
            <person name="Fallon T.R."/>
            <person name="Sander Lower S.E."/>
            <person name="Weng J.-K."/>
        </authorList>
    </citation>
    <scope>NUCLEOTIDE SEQUENCE</scope>
    <source>
        <strain evidence="2">TRF0915ILg1</strain>
        <tissue evidence="2">Whole body</tissue>
    </source>
</reference>
<feature type="compositionally biased region" description="Acidic residues" evidence="1">
    <location>
        <begin position="192"/>
        <end position="210"/>
    </location>
</feature>
<accession>A0A8K0GI30</accession>
<feature type="compositionally biased region" description="Polar residues" evidence="1">
    <location>
        <begin position="63"/>
        <end position="87"/>
    </location>
</feature>
<feature type="region of interest" description="Disordered" evidence="1">
    <location>
        <begin position="183"/>
        <end position="210"/>
    </location>
</feature>
<feature type="compositionally biased region" description="Basic and acidic residues" evidence="1">
    <location>
        <begin position="986"/>
        <end position="1000"/>
    </location>
</feature>
<feature type="region of interest" description="Disordered" evidence="1">
    <location>
        <begin position="912"/>
        <end position="1000"/>
    </location>
</feature>
<dbReference type="EMBL" id="VTPC01002044">
    <property type="protein sequence ID" value="KAF2900704.1"/>
    <property type="molecule type" value="Genomic_DNA"/>
</dbReference>
<feature type="region of interest" description="Disordered" evidence="1">
    <location>
        <begin position="35"/>
        <end position="94"/>
    </location>
</feature>
<comment type="caution">
    <text evidence="2">The sequence shown here is derived from an EMBL/GenBank/DDBJ whole genome shotgun (WGS) entry which is preliminary data.</text>
</comment>
<proteinExistence type="predicted"/>
<organism evidence="2 3">
    <name type="scientific">Ignelater luminosus</name>
    <name type="common">Cucubano</name>
    <name type="synonym">Pyrophorus luminosus</name>
    <dbReference type="NCBI Taxonomy" id="2038154"/>
    <lineage>
        <taxon>Eukaryota</taxon>
        <taxon>Metazoa</taxon>
        <taxon>Ecdysozoa</taxon>
        <taxon>Arthropoda</taxon>
        <taxon>Hexapoda</taxon>
        <taxon>Insecta</taxon>
        <taxon>Pterygota</taxon>
        <taxon>Neoptera</taxon>
        <taxon>Endopterygota</taxon>
        <taxon>Coleoptera</taxon>
        <taxon>Polyphaga</taxon>
        <taxon>Elateriformia</taxon>
        <taxon>Elateroidea</taxon>
        <taxon>Elateridae</taxon>
        <taxon>Agrypninae</taxon>
        <taxon>Pyrophorini</taxon>
        <taxon>Ignelater</taxon>
    </lineage>
</organism>
<dbReference type="OrthoDB" id="410155at2759"/>
<feature type="region of interest" description="Disordered" evidence="1">
    <location>
        <begin position="1"/>
        <end position="21"/>
    </location>
</feature>
<gene>
    <name evidence="2" type="ORF">ILUMI_05482</name>
</gene>
<feature type="region of interest" description="Disordered" evidence="1">
    <location>
        <begin position="739"/>
        <end position="774"/>
    </location>
</feature>
<name>A0A8K0GI30_IGNLU</name>
<evidence type="ECO:0000256" key="1">
    <source>
        <dbReference type="SAM" id="MobiDB-lite"/>
    </source>
</evidence>
<evidence type="ECO:0000313" key="3">
    <source>
        <dbReference type="Proteomes" id="UP000801492"/>
    </source>
</evidence>
<dbReference type="Proteomes" id="UP000801492">
    <property type="component" value="Unassembled WGS sequence"/>
</dbReference>